<feature type="non-terminal residue" evidence="1">
    <location>
        <position position="1"/>
    </location>
</feature>
<organism evidence="1 2">
    <name type="scientific">Ficus carica</name>
    <name type="common">Common fig</name>
    <dbReference type="NCBI Taxonomy" id="3494"/>
    <lineage>
        <taxon>Eukaryota</taxon>
        <taxon>Viridiplantae</taxon>
        <taxon>Streptophyta</taxon>
        <taxon>Embryophyta</taxon>
        <taxon>Tracheophyta</taxon>
        <taxon>Spermatophyta</taxon>
        <taxon>Magnoliopsida</taxon>
        <taxon>eudicotyledons</taxon>
        <taxon>Gunneridae</taxon>
        <taxon>Pentapetalae</taxon>
        <taxon>rosids</taxon>
        <taxon>fabids</taxon>
        <taxon>Rosales</taxon>
        <taxon>Moraceae</taxon>
        <taxon>Ficeae</taxon>
        <taxon>Ficus</taxon>
    </lineage>
</organism>
<accession>A0AA87ZEH5</accession>
<evidence type="ECO:0000313" key="2">
    <source>
        <dbReference type="Proteomes" id="UP001187192"/>
    </source>
</evidence>
<evidence type="ECO:0000313" key="1">
    <source>
        <dbReference type="EMBL" id="GMN26041.1"/>
    </source>
</evidence>
<reference evidence="1" key="1">
    <citation type="submission" date="2023-07" db="EMBL/GenBank/DDBJ databases">
        <title>draft genome sequence of fig (Ficus carica).</title>
        <authorList>
            <person name="Takahashi T."/>
            <person name="Nishimura K."/>
        </authorList>
    </citation>
    <scope>NUCLEOTIDE SEQUENCE</scope>
</reference>
<protein>
    <submittedName>
        <fullName evidence="1">Uncharacterized protein</fullName>
    </submittedName>
</protein>
<proteinExistence type="predicted"/>
<name>A0AA87ZEH5_FICCA</name>
<keyword evidence="2" id="KW-1185">Reference proteome</keyword>
<dbReference type="Proteomes" id="UP001187192">
    <property type="component" value="Unassembled WGS sequence"/>
</dbReference>
<gene>
    <name evidence="1" type="ORF">TIFTF001_051486</name>
</gene>
<dbReference type="EMBL" id="BTGU01009587">
    <property type="protein sequence ID" value="GMN26041.1"/>
    <property type="molecule type" value="Genomic_DNA"/>
</dbReference>
<comment type="caution">
    <text evidence="1">The sequence shown here is derived from an EMBL/GenBank/DDBJ whole genome shotgun (WGS) entry which is preliminary data.</text>
</comment>
<dbReference type="AlphaFoldDB" id="A0AA87ZEH5"/>
<sequence>EDLKAPKGCSSPPRPRVPLRANTSRRALKSLLEVRQRSVARLLQLKQVSRNVEWHLRTSNARRPGKW</sequence>